<evidence type="ECO:0000256" key="1">
    <source>
        <dbReference type="SAM" id="MobiDB-lite"/>
    </source>
</evidence>
<comment type="caution">
    <text evidence="2">The sequence shown here is derived from an EMBL/GenBank/DDBJ whole genome shotgun (WGS) entry which is preliminary data.</text>
</comment>
<accession>A0ABP1G8S5</accession>
<dbReference type="InterPro" id="IPR040521">
    <property type="entry name" value="KDZ"/>
</dbReference>
<dbReference type="Pfam" id="PF18758">
    <property type="entry name" value="KDZ"/>
    <property type="match status" value="1"/>
</dbReference>
<dbReference type="EMBL" id="CAXHTA020000016">
    <property type="protein sequence ID" value="CAL5226944.1"/>
    <property type="molecule type" value="Genomic_DNA"/>
</dbReference>
<proteinExistence type="predicted"/>
<reference evidence="2 3" key="1">
    <citation type="submission" date="2024-06" db="EMBL/GenBank/DDBJ databases">
        <authorList>
            <person name="Kraege A."/>
            <person name="Thomma B."/>
        </authorList>
    </citation>
    <scope>NUCLEOTIDE SEQUENCE [LARGE SCALE GENOMIC DNA]</scope>
</reference>
<gene>
    <name evidence="2" type="primary">g9828</name>
    <name evidence="2" type="ORF">VP750_LOCUS8850</name>
</gene>
<name>A0ABP1G8S5_9CHLO</name>
<evidence type="ECO:0000313" key="3">
    <source>
        <dbReference type="Proteomes" id="UP001497392"/>
    </source>
</evidence>
<feature type="region of interest" description="Disordered" evidence="1">
    <location>
        <begin position="154"/>
        <end position="174"/>
    </location>
</feature>
<organism evidence="2 3">
    <name type="scientific">Coccomyxa viridis</name>
    <dbReference type="NCBI Taxonomy" id="1274662"/>
    <lineage>
        <taxon>Eukaryota</taxon>
        <taxon>Viridiplantae</taxon>
        <taxon>Chlorophyta</taxon>
        <taxon>core chlorophytes</taxon>
        <taxon>Trebouxiophyceae</taxon>
        <taxon>Trebouxiophyceae incertae sedis</taxon>
        <taxon>Coccomyxaceae</taxon>
        <taxon>Coccomyxa</taxon>
    </lineage>
</organism>
<evidence type="ECO:0000313" key="2">
    <source>
        <dbReference type="EMBL" id="CAL5226944.1"/>
    </source>
</evidence>
<sequence length="787" mass="86271">MMMKMTLKTQPAHLVLSDVTYDSFGNAPKHLSVLLSSDVLELFRLLSKKGLSATDFCAAQTDLQAQRESACGLNPSGVILDDRAFLEAYHKWMPMQSKLENPEFLGAENFSPGTFGDCPACAKVPAFEDKGISATKQAGLDLLAQADGFLRATQAQDSAGTDSRQDGSADAQPDELRVGQGELEGISAEPAAITQEAALEEAQHGHVERGAGDQGMDPSALCNERPFSVTADGCQKVNHYVNCGKTMTGIIQPQLRKYFGACDAAAQTAQSRVVSQDSHSTCAASLACAREVANKGGGVTDIKCLITCTCLHTVPAKGCFIAARTNEQFLFYDLVLSRLAPDRMPASLVEKVCDDTGDADDRKLQGFFMDTNCQYSSHLRNLAGAGIFDSLECYLGWLHSKAGHDMRCQLQYSGLYAEGFGRAIGENAEQLHAYFKPQAKSLRYQALPHWYDGIEDALAHFAKGKAASFPKTLAQHVTSVEREIAALKVEQAGILSDAKELGVELRIGEPLHVSQPAAIFDDEMEYARLVAELDATQSMSAARNPHLAALNGAIGRDIVARLHSTESRARLEKQLLRHERRLAIAVRWTPEHPQFKVHFAGAQVLHLQAEVDRELSMLALHRLERTREGAAGRVSRLYTKRTNKGRKAVHSLLLNWEYWYKLRQPGSTVPVYTHDEVLLGSRPWRPSGLGTGPAAVDALKMRMHRVSAELARSSEELRFIPGEAANSLNLARYQISQVSKAITVHMQDGAKLATGKVFLLRSILSRLLKHQSDALKIYAEKKMNFRS</sequence>
<keyword evidence="3" id="KW-1185">Reference proteome</keyword>
<protein>
    <submittedName>
        <fullName evidence="2">G9828 protein</fullName>
    </submittedName>
</protein>
<dbReference type="Proteomes" id="UP001497392">
    <property type="component" value="Unassembled WGS sequence"/>
</dbReference>